<gene>
    <name evidence="7" type="ORF">E3N88_37045</name>
</gene>
<dbReference type="Proteomes" id="UP000326396">
    <property type="component" value="Linkage Group LG7"/>
</dbReference>
<dbReference type="InterPro" id="IPR017930">
    <property type="entry name" value="Myb_dom"/>
</dbReference>
<comment type="caution">
    <text evidence="7">The sequence shown here is derived from an EMBL/GenBank/DDBJ whole genome shotgun (WGS) entry which is preliminary data.</text>
</comment>
<evidence type="ECO:0000256" key="2">
    <source>
        <dbReference type="ARBA" id="ARBA00023015"/>
    </source>
</evidence>
<evidence type="ECO:0000256" key="1">
    <source>
        <dbReference type="ARBA" id="ARBA00004123"/>
    </source>
</evidence>
<dbReference type="SUPFAM" id="SSF46689">
    <property type="entry name" value="Homeodomain-like"/>
    <property type="match status" value="1"/>
</dbReference>
<dbReference type="GO" id="GO:0003677">
    <property type="term" value="F:DNA binding"/>
    <property type="evidence" value="ECO:0007669"/>
    <property type="project" value="InterPro"/>
</dbReference>
<evidence type="ECO:0000313" key="7">
    <source>
        <dbReference type="EMBL" id="KAD3069165.1"/>
    </source>
</evidence>
<organism evidence="7 8">
    <name type="scientific">Mikania micrantha</name>
    <name type="common">bitter vine</name>
    <dbReference type="NCBI Taxonomy" id="192012"/>
    <lineage>
        <taxon>Eukaryota</taxon>
        <taxon>Viridiplantae</taxon>
        <taxon>Streptophyta</taxon>
        <taxon>Embryophyta</taxon>
        <taxon>Tracheophyta</taxon>
        <taxon>Spermatophyta</taxon>
        <taxon>Magnoliopsida</taxon>
        <taxon>eudicotyledons</taxon>
        <taxon>Gunneridae</taxon>
        <taxon>Pentapetalae</taxon>
        <taxon>asterids</taxon>
        <taxon>campanulids</taxon>
        <taxon>Asterales</taxon>
        <taxon>Asteraceae</taxon>
        <taxon>Asteroideae</taxon>
        <taxon>Heliantheae alliance</taxon>
        <taxon>Eupatorieae</taxon>
        <taxon>Mikania</taxon>
    </lineage>
</organism>
<accession>A0A5N6M5H9</accession>
<dbReference type="Pfam" id="PF00249">
    <property type="entry name" value="Myb_DNA-binding"/>
    <property type="match status" value="1"/>
</dbReference>
<dbReference type="PANTHER" id="PTHR31442:SF28">
    <property type="entry name" value="TWO-COMPONENT RESPONSE REGULATOR ORR26"/>
    <property type="match status" value="1"/>
</dbReference>
<evidence type="ECO:0000256" key="5">
    <source>
        <dbReference type="SAM" id="MobiDB-lite"/>
    </source>
</evidence>
<dbReference type="Gene3D" id="3.40.50.2300">
    <property type="match status" value="1"/>
</dbReference>
<dbReference type="AlphaFoldDB" id="A0A5N6M5H9"/>
<keyword evidence="3" id="KW-0804">Transcription</keyword>
<feature type="region of interest" description="Disordered" evidence="5">
    <location>
        <begin position="382"/>
        <end position="411"/>
    </location>
</feature>
<dbReference type="SUPFAM" id="SSF52172">
    <property type="entry name" value="CheY-like"/>
    <property type="match status" value="1"/>
</dbReference>
<keyword evidence="4" id="KW-0539">Nucleus</keyword>
<dbReference type="NCBIfam" id="TIGR01557">
    <property type="entry name" value="myb_SHAQKYF"/>
    <property type="match status" value="1"/>
</dbReference>
<dbReference type="InterPro" id="IPR011006">
    <property type="entry name" value="CheY-like_superfamily"/>
</dbReference>
<feature type="domain" description="HTH myb-type" evidence="6">
    <location>
        <begin position="189"/>
        <end position="244"/>
    </location>
</feature>
<keyword evidence="2" id="KW-0805">Transcription regulation</keyword>
<dbReference type="OrthoDB" id="21225at2759"/>
<feature type="region of interest" description="Disordered" evidence="5">
    <location>
        <begin position="171"/>
        <end position="191"/>
    </location>
</feature>
<evidence type="ECO:0000313" key="8">
    <source>
        <dbReference type="Proteomes" id="UP000326396"/>
    </source>
</evidence>
<dbReference type="PANTHER" id="PTHR31442">
    <property type="entry name" value="HOMEODOMAIN-LIKE SUPERFAMILY PROTEIN-RELATED"/>
    <property type="match status" value="1"/>
</dbReference>
<keyword evidence="8" id="KW-1185">Reference proteome</keyword>
<evidence type="ECO:0000256" key="3">
    <source>
        <dbReference type="ARBA" id="ARBA00023163"/>
    </source>
</evidence>
<proteinExistence type="predicted"/>
<dbReference type="GO" id="GO:0005634">
    <property type="term" value="C:nucleus"/>
    <property type="evidence" value="ECO:0007669"/>
    <property type="project" value="UniProtKB-SubCell"/>
</dbReference>
<name>A0A5N6M5H9_9ASTR</name>
<protein>
    <recommendedName>
        <fullName evidence="6">HTH myb-type domain-containing protein</fullName>
    </recommendedName>
</protein>
<sequence>MKQQSKFISGTLMLEAPSSFRRRNPNGKYTQSMQAKDICIFLVNDDDICKNIVVDMLDHCRYEAFSYEREMDALNMIREKKDMTELVLTNVHRTYTKRHGIIEHIEKKIKLQIILMSPDIDEIDVSTVGGKGVTVYFMKCLSVNEMNNLWAAALAREKSKKELSSGKILLKENEGSERMRKDDEHHGNIEKKPRVVWTKEMHQKFLEAIAQLGEDKAFPKKIVELMNVPGLTRANVASHLQKHRFCMKRAREGFKGSSYDFTDNFGFKTLREKFQQSHWNPFQMGSRNTIKTHFNFNYDTSISRMPQRLSLLKTIRLKSDHNHFSVYGDETKNVLLRSIEDSRVHSNTSFAGFKFARDGKSVVFGQNSHIASSVQQHLSFPEMRNDSSTHRPSFYRNSFTPQQSSVTSLGTGGDSVSHIASSFQQHLSLADLLDSDEPMPAIMTQPQPSAAPLGFDWNQTEENHQLPSSLATPYPDWDEQLSFTSHQHQQVAVMTLPQSAGLQWTDDWSEQEPPSHSLQQLLSANNANTNFDIFNDFTSTYVPPESCHLGVAGDDDNGVDAASISDIDYLLFDDLELT</sequence>
<dbReference type="FunFam" id="1.10.10.60:FF:000007">
    <property type="entry name" value="Two-component response regulator"/>
    <property type="match status" value="1"/>
</dbReference>
<dbReference type="InterPro" id="IPR006447">
    <property type="entry name" value="Myb_dom_plants"/>
</dbReference>
<dbReference type="InterPro" id="IPR001005">
    <property type="entry name" value="SANT/Myb"/>
</dbReference>
<dbReference type="Gene3D" id="1.10.10.60">
    <property type="entry name" value="Homeodomain-like"/>
    <property type="match status" value="1"/>
</dbReference>
<feature type="compositionally biased region" description="Polar residues" evidence="5">
    <location>
        <begin position="395"/>
        <end position="409"/>
    </location>
</feature>
<evidence type="ECO:0000259" key="6">
    <source>
        <dbReference type="PROSITE" id="PS51294"/>
    </source>
</evidence>
<dbReference type="EMBL" id="SZYD01000017">
    <property type="protein sequence ID" value="KAD3069165.1"/>
    <property type="molecule type" value="Genomic_DNA"/>
</dbReference>
<evidence type="ECO:0000256" key="4">
    <source>
        <dbReference type="ARBA" id="ARBA00023242"/>
    </source>
</evidence>
<dbReference type="InterPro" id="IPR044841">
    <property type="entry name" value="LUX/BOA-like"/>
</dbReference>
<comment type="subcellular location">
    <subcellularLocation>
        <location evidence="1">Nucleus</location>
    </subcellularLocation>
</comment>
<dbReference type="PROSITE" id="PS51294">
    <property type="entry name" value="HTH_MYB"/>
    <property type="match status" value="1"/>
</dbReference>
<reference evidence="7 8" key="1">
    <citation type="submission" date="2019-05" db="EMBL/GenBank/DDBJ databases">
        <title>Mikania micrantha, genome provides insights into the molecular mechanism of rapid growth.</title>
        <authorList>
            <person name="Liu B."/>
        </authorList>
    </citation>
    <scope>NUCLEOTIDE SEQUENCE [LARGE SCALE GENOMIC DNA]</scope>
    <source>
        <strain evidence="7">NLD-2019</strain>
        <tissue evidence="7">Leaf</tissue>
    </source>
</reference>
<dbReference type="InterPro" id="IPR009057">
    <property type="entry name" value="Homeodomain-like_sf"/>
</dbReference>
<dbReference type="GO" id="GO:0003700">
    <property type="term" value="F:DNA-binding transcription factor activity"/>
    <property type="evidence" value="ECO:0007669"/>
    <property type="project" value="InterPro"/>
</dbReference>